<organism evidence="8 9">
    <name type="scientific">Methanobacterium alkalithermotolerans</name>
    <dbReference type="NCBI Taxonomy" id="2731220"/>
    <lineage>
        <taxon>Archaea</taxon>
        <taxon>Methanobacteriati</taxon>
        <taxon>Methanobacteriota</taxon>
        <taxon>Methanomada group</taxon>
        <taxon>Methanobacteria</taxon>
        <taxon>Methanobacteriales</taxon>
        <taxon>Methanobacteriaceae</taxon>
        <taxon>Methanobacterium</taxon>
    </lineage>
</organism>
<sequence>MDKFVLGGLVVAILIAILAPYLASSDPDGLESAAEKIINPEVSDEAVLESPMPDYVIPSLGEDPVSGVVAIIIGVLVVFGLAYGLGYILKKKET</sequence>
<evidence type="ECO:0000256" key="5">
    <source>
        <dbReference type="ARBA" id="ARBA00023136"/>
    </source>
</evidence>
<comment type="subcellular location">
    <subcellularLocation>
        <location evidence="1">Cell membrane</location>
    </subcellularLocation>
</comment>
<evidence type="ECO:0000313" key="8">
    <source>
        <dbReference type="EMBL" id="QUH23687.1"/>
    </source>
</evidence>
<keyword evidence="4 6" id="KW-1133">Transmembrane helix</keyword>
<keyword evidence="9" id="KW-1185">Reference proteome</keyword>
<keyword evidence="2" id="KW-1003">Cell membrane</keyword>
<feature type="transmembrane region" description="Helical" evidence="6">
    <location>
        <begin position="68"/>
        <end position="89"/>
    </location>
</feature>
<protein>
    <submittedName>
        <fullName evidence="8">PDGLE domain-containing protein</fullName>
    </submittedName>
</protein>
<reference evidence="8" key="1">
    <citation type="submission" date="2020-07" db="EMBL/GenBank/DDBJ databases">
        <title>Methanobacterium. sp. MethCan genome.</title>
        <authorList>
            <person name="Postec A."/>
            <person name="Quemeneur M."/>
        </authorList>
    </citation>
    <scope>NUCLEOTIDE SEQUENCE</scope>
    <source>
        <strain evidence="8">MethCAN</strain>
    </source>
</reference>
<dbReference type="AlphaFoldDB" id="A0A8T8K6N6"/>
<dbReference type="InterPro" id="IPR025937">
    <property type="entry name" value="PDGLE_dom"/>
</dbReference>
<dbReference type="Pfam" id="PF13190">
    <property type="entry name" value="PDGLE"/>
    <property type="match status" value="1"/>
</dbReference>
<evidence type="ECO:0000313" key="9">
    <source>
        <dbReference type="Proteomes" id="UP000681041"/>
    </source>
</evidence>
<evidence type="ECO:0000256" key="4">
    <source>
        <dbReference type="ARBA" id="ARBA00022989"/>
    </source>
</evidence>
<dbReference type="GeneID" id="64820677"/>
<evidence type="ECO:0000256" key="6">
    <source>
        <dbReference type="SAM" id="Phobius"/>
    </source>
</evidence>
<proteinExistence type="predicted"/>
<gene>
    <name evidence="8" type="ORF">HYG87_07890</name>
</gene>
<evidence type="ECO:0000256" key="1">
    <source>
        <dbReference type="ARBA" id="ARBA00004236"/>
    </source>
</evidence>
<dbReference type="EMBL" id="CP058560">
    <property type="protein sequence ID" value="QUH23687.1"/>
    <property type="molecule type" value="Genomic_DNA"/>
</dbReference>
<dbReference type="GO" id="GO:0005886">
    <property type="term" value="C:plasma membrane"/>
    <property type="evidence" value="ECO:0007669"/>
    <property type="project" value="UniProtKB-SubCell"/>
</dbReference>
<evidence type="ECO:0000256" key="2">
    <source>
        <dbReference type="ARBA" id="ARBA00022475"/>
    </source>
</evidence>
<dbReference type="KEGG" id="meme:HYG87_07890"/>
<name>A0A8T8K6N6_9EURY</name>
<accession>A0A8T8K6N6</accession>
<feature type="domain" description="PDGLE" evidence="7">
    <location>
        <begin position="3"/>
        <end position="91"/>
    </location>
</feature>
<evidence type="ECO:0000256" key="3">
    <source>
        <dbReference type="ARBA" id="ARBA00022692"/>
    </source>
</evidence>
<dbReference type="RefSeq" id="WP_211532643.1">
    <property type="nucleotide sequence ID" value="NZ_CP058560.1"/>
</dbReference>
<dbReference type="Proteomes" id="UP000681041">
    <property type="component" value="Chromosome"/>
</dbReference>
<keyword evidence="5 6" id="KW-0472">Membrane</keyword>
<keyword evidence="3 6" id="KW-0812">Transmembrane</keyword>
<evidence type="ECO:0000259" key="7">
    <source>
        <dbReference type="Pfam" id="PF13190"/>
    </source>
</evidence>
<dbReference type="OrthoDB" id="142687at2157"/>